<accession>V8PC65</accession>
<dbReference type="GO" id="GO:0005085">
    <property type="term" value="F:guanyl-nucleotide exchange factor activity"/>
    <property type="evidence" value="ECO:0007669"/>
    <property type="project" value="InterPro"/>
</dbReference>
<dbReference type="EMBL" id="AZIM01000293">
    <property type="protein sequence ID" value="ETE71940.1"/>
    <property type="molecule type" value="Genomic_DNA"/>
</dbReference>
<dbReference type="PANTHER" id="PTHR23317:SF81">
    <property type="entry name" value="DEDICATOR OF CYTOKINESIS PROTEIN 11"/>
    <property type="match status" value="1"/>
</dbReference>
<dbReference type="OrthoDB" id="47328at2759"/>
<keyword evidence="3" id="KW-1185">Reference proteome</keyword>
<name>V8PC65_OPHHA</name>
<dbReference type="AlphaFoldDB" id="V8PC65"/>
<proteinExistence type="predicted"/>
<feature type="domain" description="Dedicator of cytokinesis C/D N-terminal" evidence="1">
    <location>
        <begin position="56"/>
        <end position="156"/>
    </location>
</feature>
<dbReference type="Pfam" id="PF11878">
    <property type="entry name" value="DOCK_C-D_N"/>
    <property type="match status" value="1"/>
</dbReference>
<organism evidence="2 3">
    <name type="scientific">Ophiophagus hannah</name>
    <name type="common">King cobra</name>
    <name type="synonym">Naja hannah</name>
    <dbReference type="NCBI Taxonomy" id="8665"/>
    <lineage>
        <taxon>Eukaryota</taxon>
        <taxon>Metazoa</taxon>
        <taxon>Chordata</taxon>
        <taxon>Craniata</taxon>
        <taxon>Vertebrata</taxon>
        <taxon>Euteleostomi</taxon>
        <taxon>Lepidosauria</taxon>
        <taxon>Squamata</taxon>
        <taxon>Bifurcata</taxon>
        <taxon>Unidentata</taxon>
        <taxon>Episquamata</taxon>
        <taxon>Toxicofera</taxon>
        <taxon>Serpentes</taxon>
        <taxon>Colubroidea</taxon>
        <taxon>Elapidae</taxon>
        <taxon>Elapinae</taxon>
        <taxon>Ophiophagus</taxon>
    </lineage>
</organism>
<evidence type="ECO:0000313" key="2">
    <source>
        <dbReference type="EMBL" id="ETE71940.1"/>
    </source>
</evidence>
<dbReference type="InterPro" id="IPR021816">
    <property type="entry name" value="DOCK_C/D_N"/>
</dbReference>
<evidence type="ECO:0000313" key="3">
    <source>
        <dbReference type="Proteomes" id="UP000018936"/>
    </source>
</evidence>
<gene>
    <name evidence="2" type="primary">DOCK11</name>
    <name evidence="2" type="ORF">L345_02239</name>
</gene>
<dbReference type="PANTHER" id="PTHR23317">
    <property type="entry name" value="DEDICATOR OF CYTOKINESIS DOCK"/>
    <property type="match status" value="1"/>
</dbReference>
<dbReference type="Proteomes" id="UP000018936">
    <property type="component" value="Unassembled WGS sequence"/>
</dbReference>
<dbReference type="GO" id="GO:0007264">
    <property type="term" value="P:small GTPase-mediated signal transduction"/>
    <property type="evidence" value="ECO:0007669"/>
    <property type="project" value="InterPro"/>
</dbReference>
<reference evidence="2 3" key="1">
    <citation type="journal article" date="2013" name="Proc. Natl. Acad. Sci. U.S.A.">
        <title>The king cobra genome reveals dynamic gene evolution and adaptation in the snake venom system.</title>
        <authorList>
            <person name="Vonk F.J."/>
            <person name="Casewell N.R."/>
            <person name="Henkel C.V."/>
            <person name="Heimberg A.M."/>
            <person name="Jansen H.J."/>
            <person name="McCleary R.J."/>
            <person name="Kerkkamp H.M."/>
            <person name="Vos R.A."/>
            <person name="Guerreiro I."/>
            <person name="Calvete J.J."/>
            <person name="Wuster W."/>
            <person name="Woods A.E."/>
            <person name="Logan J.M."/>
            <person name="Harrison R.A."/>
            <person name="Castoe T.A."/>
            <person name="de Koning A.P."/>
            <person name="Pollock D.D."/>
            <person name="Yandell M."/>
            <person name="Calderon D."/>
            <person name="Renjifo C."/>
            <person name="Currier R.B."/>
            <person name="Salgado D."/>
            <person name="Pla D."/>
            <person name="Sanz L."/>
            <person name="Hyder A.S."/>
            <person name="Ribeiro J.M."/>
            <person name="Arntzen J.W."/>
            <person name="van den Thillart G.E."/>
            <person name="Boetzer M."/>
            <person name="Pirovano W."/>
            <person name="Dirks R.P."/>
            <person name="Spaink H.P."/>
            <person name="Duboule D."/>
            <person name="McGlinn E."/>
            <person name="Kini R.M."/>
            <person name="Richardson M.K."/>
        </authorList>
    </citation>
    <scope>NUCLEOTIDE SEQUENCE</scope>
    <source>
        <tissue evidence="2">Blood</tissue>
    </source>
</reference>
<protein>
    <submittedName>
        <fullName evidence="2">Dedicator of cytokinesis protein 11</fullName>
    </submittedName>
</protein>
<feature type="non-terminal residue" evidence="2">
    <location>
        <position position="1"/>
    </location>
</feature>
<sequence>MASHGPRWPLGAAHISSLSFGPVPLWLSPLTALVPPLPVGLTRDVVLPVSHQEKTKVSQPLDYENVISQRKAQIYSDPFRDLLMFPMEDASLSVIRRHMRTVHSSVPEDALKKAQTYSSDWHVVNYKYDEYSGDFRMLPCKSFRPEKVPSHVFETDEDFDKDEDASSLCSQKGGVIRQGWLYKANVNSTITVTMKVRWERLGFVLQGKEENGF</sequence>
<dbReference type="InterPro" id="IPR026791">
    <property type="entry name" value="DOCK"/>
</dbReference>
<dbReference type="GO" id="GO:0051491">
    <property type="term" value="P:positive regulation of filopodium assembly"/>
    <property type="evidence" value="ECO:0007669"/>
    <property type="project" value="TreeGrafter"/>
</dbReference>
<comment type="caution">
    <text evidence="2">The sequence shown here is derived from an EMBL/GenBank/DDBJ whole genome shotgun (WGS) entry which is preliminary data.</text>
</comment>
<evidence type="ECO:0000259" key="1">
    <source>
        <dbReference type="Pfam" id="PF11878"/>
    </source>
</evidence>